<dbReference type="SUPFAM" id="SSF50249">
    <property type="entry name" value="Nucleic acid-binding proteins"/>
    <property type="match status" value="1"/>
</dbReference>
<keyword evidence="6" id="KW-1185">Reference proteome</keyword>
<name>A0A4R2PDP5_9BACL</name>
<gene>
    <name evidence="5" type="ORF">EV207_1017</name>
</gene>
<dbReference type="InterPro" id="IPR002547">
    <property type="entry name" value="tRNA-bd_dom"/>
</dbReference>
<evidence type="ECO:0000256" key="3">
    <source>
        <dbReference type="PROSITE-ProRule" id="PRU00209"/>
    </source>
</evidence>
<dbReference type="OrthoDB" id="9805455at2"/>
<dbReference type="InterPro" id="IPR012340">
    <property type="entry name" value="NA-bd_OB-fold"/>
</dbReference>
<comment type="caution">
    <text evidence="5">The sequence shown here is derived from an EMBL/GenBank/DDBJ whole genome shotgun (WGS) entry which is preliminary data.</text>
</comment>
<feature type="domain" description="TRNA-binding" evidence="4">
    <location>
        <begin position="90"/>
        <end position="200"/>
    </location>
</feature>
<organism evidence="5 6">
    <name type="scientific">Scopulibacillus darangshiensis</name>
    <dbReference type="NCBI Taxonomy" id="442528"/>
    <lineage>
        <taxon>Bacteria</taxon>
        <taxon>Bacillati</taxon>
        <taxon>Bacillota</taxon>
        <taxon>Bacilli</taxon>
        <taxon>Bacillales</taxon>
        <taxon>Sporolactobacillaceae</taxon>
        <taxon>Scopulibacillus</taxon>
    </lineage>
</organism>
<dbReference type="InterPro" id="IPR027855">
    <property type="entry name" value="DUF4479"/>
</dbReference>
<dbReference type="NCBIfam" id="NF045760">
    <property type="entry name" value="YtpR"/>
    <property type="match status" value="1"/>
</dbReference>
<sequence length="204" mass="22129">MNVYYNLEGVGDTLLIQLRDSGFAESEIEKKGNITRIYDSATSETTGYNLSEGSKYFSLGANGKVDVDQAFVKTLNELLESAGFNGDLFYDDRPLFIVGYVTEKEKHPNADKLNICRVDIGDETLQIVCGAPNVDKGQKVVVARVGARMPGGMLIKEAELRGTASYGMICSAKELALPDAPQEKGILVLDEKTPIGEDFSASMS</sequence>
<dbReference type="PROSITE" id="PS50886">
    <property type="entry name" value="TRBD"/>
    <property type="match status" value="1"/>
</dbReference>
<dbReference type="Proteomes" id="UP000295416">
    <property type="component" value="Unassembled WGS sequence"/>
</dbReference>
<dbReference type="Gene3D" id="3.30.1940.10">
    <property type="entry name" value="YtpR-like"/>
    <property type="match status" value="1"/>
</dbReference>
<dbReference type="RefSeq" id="WP_132742559.1">
    <property type="nucleotide sequence ID" value="NZ_SLXK01000001.1"/>
</dbReference>
<evidence type="ECO:0000259" key="4">
    <source>
        <dbReference type="PROSITE" id="PS50886"/>
    </source>
</evidence>
<proteinExistence type="predicted"/>
<dbReference type="CDD" id="cd02796">
    <property type="entry name" value="tRNA_bind_bactPheRS"/>
    <property type="match status" value="1"/>
</dbReference>
<evidence type="ECO:0000313" key="5">
    <source>
        <dbReference type="EMBL" id="TCP32035.1"/>
    </source>
</evidence>
<dbReference type="AlphaFoldDB" id="A0A4R2PDP5"/>
<dbReference type="Pfam" id="PF01588">
    <property type="entry name" value="tRNA_bind"/>
    <property type="match status" value="1"/>
</dbReference>
<dbReference type="Pfam" id="PF14794">
    <property type="entry name" value="DUF4479"/>
    <property type="match status" value="1"/>
</dbReference>
<dbReference type="GO" id="GO:0000049">
    <property type="term" value="F:tRNA binding"/>
    <property type="evidence" value="ECO:0007669"/>
    <property type="project" value="UniProtKB-UniRule"/>
</dbReference>
<dbReference type="Gene3D" id="2.40.50.140">
    <property type="entry name" value="Nucleic acid-binding proteins"/>
    <property type="match status" value="1"/>
</dbReference>
<evidence type="ECO:0000313" key="6">
    <source>
        <dbReference type="Proteomes" id="UP000295416"/>
    </source>
</evidence>
<dbReference type="FunFam" id="2.40.50.140:FF:000045">
    <property type="entry name" value="Phenylalanine--tRNA ligase beta subunit"/>
    <property type="match status" value="1"/>
</dbReference>
<protein>
    <submittedName>
        <fullName evidence="5">tRNA-binding protein</fullName>
    </submittedName>
</protein>
<reference evidence="5 6" key="1">
    <citation type="submission" date="2019-03" db="EMBL/GenBank/DDBJ databases">
        <title>Genomic Encyclopedia of Type Strains, Phase IV (KMG-IV): sequencing the most valuable type-strain genomes for metagenomic binning, comparative biology and taxonomic classification.</title>
        <authorList>
            <person name="Goeker M."/>
        </authorList>
    </citation>
    <scope>NUCLEOTIDE SEQUENCE [LARGE SCALE GENOMIC DNA]</scope>
    <source>
        <strain evidence="5 6">DSM 19377</strain>
    </source>
</reference>
<keyword evidence="2 3" id="KW-0694">RNA-binding</keyword>
<keyword evidence="1 3" id="KW-0820">tRNA-binding</keyword>
<dbReference type="InterPro" id="IPR037154">
    <property type="entry name" value="YtpR-like_sf"/>
</dbReference>
<dbReference type="InterPro" id="IPR033714">
    <property type="entry name" value="tRNA_bind_bactPheRS"/>
</dbReference>
<accession>A0A4R2PDP5</accession>
<evidence type="ECO:0000256" key="2">
    <source>
        <dbReference type="ARBA" id="ARBA00022884"/>
    </source>
</evidence>
<dbReference type="EMBL" id="SLXK01000001">
    <property type="protein sequence ID" value="TCP32035.1"/>
    <property type="molecule type" value="Genomic_DNA"/>
</dbReference>
<evidence type="ECO:0000256" key="1">
    <source>
        <dbReference type="ARBA" id="ARBA00022555"/>
    </source>
</evidence>